<comment type="similarity">
    <text evidence="2">Belongs to the outer membrane factor (OMF) (TC 1.B.17) family.</text>
</comment>
<dbReference type="Gene3D" id="1.20.1600.10">
    <property type="entry name" value="Outer membrane efflux proteins (OEP)"/>
    <property type="match status" value="1"/>
</dbReference>
<evidence type="ECO:0000256" key="4">
    <source>
        <dbReference type="ARBA" id="ARBA00022452"/>
    </source>
</evidence>
<keyword evidence="3" id="KW-0813">Transport</keyword>
<keyword evidence="9" id="KW-1185">Reference proteome</keyword>
<dbReference type="GO" id="GO:0009279">
    <property type="term" value="C:cell outer membrane"/>
    <property type="evidence" value="ECO:0007669"/>
    <property type="project" value="UniProtKB-SubCell"/>
</dbReference>
<keyword evidence="4" id="KW-1134">Transmembrane beta strand</keyword>
<comment type="subcellular location">
    <subcellularLocation>
        <location evidence="1">Cell outer membrane</location>
    </subcellularLocation>
</comment>
<dbReference type="AlphaFoldDB" id="W0V7D4"/>
<dbReference type="KEGG" id="jag:GJA_3169"/>
<dbReference type="PANTHER" id="PTHR30026">
    <property type="entry name" value="OUTER MEMBRANE PROTEIN TOLC"/>
    <property type="match status" value="1"/>
</dbReference>
<evidence type="ECO:0000256" key="7">
    <source>
        <dbReference type="ARBA" id="ARBA00023237"/>
    </source>
</evidence>
<keyword evidence="6" id="KW-0472">Membrane</keyword>
<evidence type="ECO:0000313" key="8">
    <source>
        <dbReference type="EMBL" id="CDG83791.1"/>
    </source>
</evidence>
<dbReference type="PATRIC" id="fig|1349767.4.peg.4961"/>
<evidence type="ECO:0000256" key="6">
    <source>
        <dbReference type="ARBA" id="ARBA00023136"/>
    </source>
</evidence>
<dbReference type="STRING" id="1349767.GJA_3169"/>
<dbReference type="EMBL" id="HG322949">
    <property type="protein sequence ID" value="CDG83791.1"/>
    <property type="molecule type" value="Genomic_DNA"/>
</dbReference>
<gene>
    <name evidence="8" type="ORF">GJA_3169</name>
</gene>
<dbReference type="InterPro" id="IPR051906">
    <property type="entry name" value="TolC-like"/>
</dbReference>
<sequence>MGAIAIMPAPAMAGAPTVRLSFADALEQASAASGAVQGAALDARAKTLKAQALSRIDGPSLDLTGFRGRLSTDVNLDTSRLSGIAGGVEAALPGLPVPDIPNAIDRNVAVNLSSFGLRSIWPLYTGGRLDAIKGLAAGLGQEAEAEQIDAEEKLATSVAQRYFQLLLAQRVVAVRAEATAGIAEHQGNARKLELGGLISRAERLRADVALAGARSDEAQARSDLEIAQVALNRLLNVTATVQPGTPLFVHSLPVGSLQSFIDTGMRQNAAWKKIDSKRHQAQESLKLQGKEYSPTVFAVGNYNLNRGSEKLVQSNWMVGVAVSVPLVGRIDTGKMIQAAKLDQERVEVTAQQAGRDIPTLIEKQWRALENARIQFMSSASSVELARENIKLQAAAFKQGQATSLDEIDARLNLARIETQRAQTAYHYVMALAQLLEASGQPRQLSGLANSADILFPVDGH</sequence>
<name>W0V7D4_9BURK</name>
<evidence type="ECO:0000313" key="9">
    <source>
        <dbReference type="Proteomes" id="UP000027604"/>
    </source>
</evidence>
<evidence type="ECO:0000256" key="5">
    <source>
        <dbReference type="ARBA" id="ARBA00022692"/>
    </source>
</evidence>
<dbReference type="GO" id="GO:1990281">
    <property type="term" value="C:efflux pump complex"/>
    <property type="evidence" value="ECO:0007669"/>
    <property type="project" value="TreeGrafter"/>
</dbReference>
<organism evidence="8 9">
    <name type="scientific">Janthinobacterium agaricidamnosum NBRC 102515 = DSM 9628</name>
    <dbReference type="NCBI Taxonomy" id="1349767"/>
    <lineage>
        <taxon>Bacteria</taxon>
        <taxon>Pseudomonadati</taxon>
        <taxon>Pseudomonadota</taxon>
        <taxon>Betaproteobacteria</taxon>
        <taxon>Burkholderiales</taxon>
        <taxon>Oxalobacteraceae</taxon>
        <taxon>Janthinobacterium</taxon>
    </lineage>
</organism>
<keyword evidence="5" id="KW-0812">Transmembrane</keyword>
<dbReference type="SUPFAM" id="SSF56954">
    <property type="entry name" value="Outer membrane efflux proteins (OEP)"/>
    <property type="match status" value="1"/>
</dbReference>
<dbReference type="InterPro" id="IPR003423">
    <property type="entry name" value="OMP_efflux"/>
</dbReference>
<dbReference type="HOGENOM" id="CLU_012817_9_1_4"/>
<dbReference type="PANTHER" id="PTHR30026:SF5">
    <property type="entry name" value="ABC-TYPE EFFLUX SYSTEM SECRETIN COMPONENT"/>
    <property type="match status" value="1"/>
</dbReference>
<evidence type="ECO:0000256" key="1">
    <source>
        <dbReference type="ARBA" id="ARBA00004442"/>
    </source>
</evidence>
<evidence type="ECO:0000256" key="3">
    <source>
        <dbReference type="ARBA" id="ARBA00022448"/>
    </source>
</evidence>
<accession>W0V7D4</accession>
<dbReference type="Pfam" id="PF02321">
    <property type="entry name" value="OEP"/>
    <property type="match status" value="1"/>
</dbReference>
<dbReference type="GO" id="GO:0015288">
    <property type="term" value="F:porin activity"/>
    <property type="evidence" value="ECO:0007669"/>
    <property type="project" value="TreeGrafter"/>
</dbReference>
<protein>
    <submittedName>
        <fullName evidence="8">Outer membrane efflux family protein</fullName>
    </submittedName>
</protein>
<dbReference type="eggNOG" id="COG1538">
    <property type="taxonomic scope" value="Bacteria"/>
</dbReference>
<reference evidence="8 9" key="1">
    <citation type="journal article" date="2015" name="Genome Announc.">
        <title>Genome Sequence of Mushroom Soft-Rot Pathogen Janthinobacterium agaricidamnosum.</title>
        <authorList>
            <person name="Graupner K."/>
            <person name="Lackner G."/>
            <person name="Hertweck C."/>
        </authorList>
    </citation>
    <scope>NUCLEOTIDE SEQUENCE [LARGE SCALE GENOMIC DNA]</scope>
    <source>
        <strain evidence="9">NBRC 102515 / DSM 9628</strain>
    </source>
</reference>
<proteinExistence type="inferred from homology"/>
<evidence type="ECO:0000256" key="2">
    <source>
        <dbReference type="ARBA" id="ARBA00007613"/>
    </source>
</evidence>
<keyword evidence="7" id="KW-0998">Cell outer membrane</keyword>
<dbReference type="GO" id="GO:0015562">
    <property type="term" value="F:efflux transmembrane transporter activity"/>
    <property type="evidence" value="ECO:0007669"/>
    <property type="project" value="InterPro"/>
</dbReference>
<dbReference type="Proteomes" id="UP000027604">
    <property type="component" value="Chromosome I"/>
</dbReference>